<evidence type="ECO:0000256" key="6">
    <source>
        <dbReference type="SAM" id="SignalP"/>
    </source>
</evidence>
<feature type="domain" description="PBP" evidence="7">
    <location>
        <begin position="52"/>
        <end position="347"/>
    </location>
</feature>
<feature type="chain" id="PRO_5047183465" description="Phosphate-binding protein" evidence="6">
    <location>
        <begin position="25"/>
        <end position="378"/>
    </location>
</feature>
<dbReference type="RefSeq" id="WP_367991498.1">
    <property type="nucleotide sequence ID" value="NZ_JBFPJR010000005.1"/>
</dbReference>
<dbReference type="Pfam" id="PF12849">
    <property type="entry name" value="PBP_like_2"/>
    <property type="match status" value="1"/>
</dbReference>
<feature type="region of interest" description="Disordered" evidence="5">
    <location>
        <begin position="221"/>
        <end position="240"/>
    </location>
</feature>
<dbReference type="Proteomes" id="UP001556631">
    <property type="component" value="Unassembled WGS sequence"/>
</dbReference>
<dbReference type="PROSITE" id="PS51318">
    <property type="entry name" value="TAT"/>
    <property type="match status" value="1"/>
</dbReference>
<keyword evidence="9" id="KW-1185">Reference proteome</keyword>
<feature type="compositionally biased region" description="Polar residues" evidence="5">
    <location>
        <begin position="61"/>
        <end position="71"/>
    </location>
</feature>
<proteinExistence type="inferred from homology"/>
<evidence type="ECO:0000256" key="2">
    <source>
        <dbReference type="ARBA" id="ARBA00022448"/>
    </source>
</evidence>
<reference evidence="8 9" key="1">
    <citation type="submission" date="2024-07" db="EMBL/GenBank/DDBJ databases">
        <authorList>
            <person name="Lee S."/>
            <person name="Kang M."/>
        </authorList>
    </citation>
    <scope>NUCLEOTIDE SEQUENCE [LARGE SCALE GENOMIC DNA]</scope>
    <source>
        <strain evidence="8 9">DS6</strain>
    </source>
</reference>
<dbReference type="InterPro" id="IPR024370">
    <property type="entry name" value="PBP_domain"/>
</dbReference>
<evidence type="ECO:0000313" key="8">
    <source>
        <dbReference type="EMBL" id="MEX0426759.1"/>
    </source>
</evidence>
<evidence type="ECO:0000259" key="7">
    <source>
        <dbReference type="Pfam" id="PF12849"/>
    </source>
</evidence>
<evidence type="ECO:0000256" key="1">
    <source>
        <dbReference type="ARBA" id="ARBA00008725"/>
    </source>
</evidence>
<name>A0ABV3SUZ4_9ACTN</name>
<dbReference type="CDD" id="cd13565">
    <property type="entry name" value="PBP2_PstS"/>
    <property type="match status" value="1"/>
</dbReference>
<gene>
    <name evidence="8" type="primary">pstS</name>
    <name evidence="8" type="ORF">AB3X52_03930</name>
</gene>
<accession>A0ABV3SUZ4</accession>
<dbReference type="InterPro" id="IPR005673">
    <property type="entry name" value="ABC_phos-bd_PstS"/>
</dbReference>
<dbReference type="InterPro" id="IPR006311">
    <property type="entry name" value="TAT_signal"/>
</dbReference>
<dbReference type="PANTHER" id="PTHR42996:SF1">
    <property type="entry name" value="PHOSPHATE-BINDING PROTEIN PSTS"/>
    <property type="match status" value="1"/>
</dbReference>
<protein>
    <recommendedName>
        <fullName evidence="4">Phosphate-binding protein</fullName>
    </recommendedName>
</protein>
<evidence type="ECO:0000313" key="9">
    <source>
        <dbReference type="Proteomes" id="UP001556631"/>
    </source>
</evidence>
<dbReference type="SUPFAM" id="SSF53850">
    <property type="entry name" value="Periplasmic binding protein-like II"/>
    <property type="match status" value="1"/>
</dbReference>
<evidence type="ECO:0000256" key="3">
    <source>
        <dbReference type="ARBA" id="ARBA00022592"/>
    </source>
</evidence>
<dbReference type="Gene3D" id="3.40.190.10">
    <property type="entry name" value="Periplasmic binding protein-like II"/>
    <property type="match status" value="2"/>
</dbReference>
<dbReference type="EMBL" id="JBFPJR010000005">
    <property type="protein sequence ID" value="MEX0426759.1"/>
    <property type="molecule type" value="Genomic_DNA"/>
</dbReference>
<dbReference type="PANTHER" id="PTHR42996">
    <property type="entry name" value="PHOSPHATE-BINDING PROTEIN PSTS"/>
    <property type="match status" value="1"/>
</dbReference>
<comment type="caution">
    <text evidence="8">The sequence shown here is derived from an EMBL/GenBank/DDBJ whole genome shotgun (WGS) entry which is preliminary data.</text>
</comment>
<evidence type="ECO:0000256" key="5">
    <source>
        <dbReference type="SAM" id="MobiDB-lite"/>
    </source>
</evidence>
<dbReference type="InterPro" id="IPR050962">
    <property type="entry name" value="Phosphate-bind_PstS"/>
</dbReference>
<feature type="region of interest" description="Disordered" evidence="5">
    <location>
        <begin position="55"/>
        <end position="75"/>
    </location>
</feature>
<keyword evidence="2 4" id="KW-0813">Transport</keyword>
<dbReference type="PROSITE" id="PS51257">
    <property type="entry name" value="PROKAR_LIPOPROTEIN"/>
    <property type="match status" value="1"/>
</dbReference>
<sequence length="378" mass="38114">MNTTSLRRAIVPGVAALALAASLAACGSSDDTVSASGDSSSTASTGGAASGLSGKVAAGGSSAQETAQESWRSGFGATNPDVTISYDAVGSGDGRANFISGAYAFAGSDSAMSEDELAQAKSKCGGDVIEVPAFISPIDVFYNLPGVKDLQLSPATVAGIFTGKITTWNDKAIAADNPSVKLPSTKITPVHRSDSSGTTDNFTDWLNKTAPKVWTWEHSSDWPTQVKGGESAEKTSGVTDTVSGTEGMIGYADDSGVHGLKGVGVAKIKVGDSYVAPSADGAAAGLAASKTVSGAPATVLAYDINRTTTDPSTYPVFMASYLIACPTYDDQATADIVKGFLTYAVSEQGQKAAAANAFSAPLPADISAKATQAISTIS</sequence>
<feature type="signal peptide" evidence="6">
    <location>
        <begin position="1"/>
        <end position="24"/>
    </location>
</feature>
<comment type="similarity">
    <text evidence="1 4">Belongs to the PstS family.</text>
</comment>
<dbReference type="PIRSF" id="PIRSF002756">
    <property type="entry name" value="PstS"/>
    <property type="match status" value="1"/>
</dbReference>
<dbReference type="NCBIfam" id="TIGR00975">
    <property type="entry name" value="3a0107s03"/>
    <property type="match status" value="1"/>
</dbReference>
<evidence type="ECO:0000256" key="4">
    <source>
        <dbReference type="PIRNR" id="PIRNR002756"/>
    </source>
</evidence>
<keyword evidence="6" id="KW-0732">Signal</keyword>
<organism evidence="8 9">
    <name type="scientific">Nocardioides eburneus</name>
    <dbReference type="NCBI Taxonomy" id="3231482"/>
    <lineage>
        <taxon>Bacteria</taxon>
        <taxon>Bacillati</taxon>
        <taxon>Actinomycetota</taxon>
        <taxon>Actinomycetes</taxon>
        <taxon>Propionibacteriales</taxon>
        <taxon>Nocardioidaceae</taxon>
        <taxon>Nocardioides</taxon>
    </lineage>
</organism>
<keyword evidence="3 4" id="KW-0592">Phosphate transport</keyword>